<dbReference type="AlphaFoldDB" id="A0AAP5GWG5"/>
<proteinExistence type="predicted"/>
<evidence type="ECO:0000256" key="1">
    <source>
        <dbReference type="SAM" id="Phobius"/>
    </source>
</evidence>
<evidence type="ECO:0000313" key="3">
    <source>
        <dbReference type="Proteomes" id="UP001254832"/>
    </source>
</evidence>
<keyword evidence="1" id="KW-0812">Transmembrane</keyword>
<reference evidence="2" key="1">
    <citation type="submission" date="2023-07" db="EMBL/GenBank/DDBJ databases">
        <title>Sorghum-associated microbial communities from plants grown in Nebraska, USA.</title>
        <authorList>
            <person name="Schachtman D."/>
        </authorList>
    </citation>
    <scope>NUCLEOTIDE SEQUENCE</scope>
    <source>
        <strain evidence="2">BE80</strain>
    </source>
</reference>
<dbReference type="EMBL" id="JAVDTR010000001">
    <property type="protein sequence ID" value="MDR6721830.1"/>
    <property type="molecule type" value="Genomic_DNA"/>
</dbReference>
<dbReference type="Proteomes" id="UP001254832">
    <property type="component" value="Unassembled WGS sequence"/>
</dbReference>
<organism evidence="2 3">
    <name type="scientific">Paenibacillus amylolyticus</name>
    <dbReference type="NCBI Taxonomy" id="1451"/>
    <lineage>
        <taxon>Bacteria</taxon>
        <taxon>Bacillati</taxon>
        <taxon>Bacillota</taxon>
        <taxon>Bacilli</taxon>
        <taxon>Bacillales</taxon>
        <taxon>Paenibacillaceae</taxon>
        <taxon>Paenibacillus</taxon>
    </lineage>
</organism>
<accession>A0AAP5GWG5</accession>
<protein>
    <submittedName>
        <fullName evidence="2">Uncharacterized protein</fullName>
    </submittedName>
</protein>
<keyword evidence="1" id="KW-1133">Transmembrane helix</keyword>
<evidence type="ECO:0000313" key="2">
    <source>
        <dbReference type="EMBL" id="MDR6721830.1"/>
    </source>
</evidence>
<name>A0AAP5GWG5_PAEAM</name>
<comment type="caution">
    <text evidence="2">The sequence shown here is derived from an EMBL/GenBank/DDBJ whole genome shotgun (WGS) entry which is preliminary data.</text>
</comment>
<sequence length="162" mass="18862">MMKRIHKPYLFFLLWNVLMVGGVHISTIQHEPGRGVSGNGNLGLLVLFPSILTFIILCIWTMTLTRRWLNDHRDRSGPMYALIPIVAILLCGLFIFMEVQFIQHLGEQLNGYTNDPDSAVYRFGWLNQYTNTLYYNFPILLFGLSFSIFIGWLMERTLRNRS</sequence>
<feature type="transmembrane region" description="Helical" evidence="1">
    <location>
        <begin position="77"/>
        <end position="97"/>
    </location>
</feature>
<dbReference type="RefSeq" id="WP_310136025.1">
    <property type="nucleotide sequence ID" value="NZ_JAVDTR010000001.1"/>
</dbReference>
<feature type="transmembrane region" description="Helical" evidence="1">
    <location>
        <begin position="41"/>
        <end position="65"/>
    </location>
</feature>
<feature type="transmembrane region" description="Helical" evidence="1">
    <location>
        <begin position="133"/>
        <end position="154"/>
    </location>
</feature>
<gene>
    <name evidence="2" type="ORF">J2W91_000278</name>
</gene>
<keyword evidence="1" id="KW-0472">Membrane</keyword>